<gene>
    <name evidence="2" type="ORF">FDO65_17505</name>
</gene>
<evidence type="ECO:0000313" key="3">
    <source>
        <dbReference type="Proteomes" id="UP000306985"/>
    </source>
</evidence>
<reference evidence="2 3" key="1">
    <citation type="submission" date="2019-05" db="EMBL/GenBank/DDBJ databases">
        <title>Nakamurella sp. N5BH11, whole genome shotgun sequence.</title>
        <authorList>
            <person name="Tuo L."/>
        </authorList>
    </citation>
    <scope>NUCLEOTIDE SEQUENCE [LARGE SCALE GENOMIC DNA]</scope>
    <source>
        <strain evidence="2 3">N5BH11</strain>
    </source>
</reference>
<dbReference type="CDD" id="cd00257">
    <property type="entry name" value="beta-trefoil_FSCN-like"/>
    <property type="match status" value="1"/>
</dbReference>
<evidence type="ECO:0000256" key="1">
    <source>
        <dbReference type="SAM" id="MobiDB-lite"/>
    </source>
</evidence>
<dbReference type="GO" id="GO:0051017">
    <property type="term" value="P:actin filament bundle assembly"/>
    <property type="evidence" value="ECO:0007669"/>
    <property type="project" value="TreeGrafter"/>
</dbReference>
<feature type="compositionally biased region" description="Basic residues" evidence="1">
    <location>
        <begin position="10"/>
        <end position="23"/>
    </location>
</feature>
<feature type="region of interest" description="Disordered" evidence="1">
    <location>
        <begin position="1"/>
        <end position="23"/>
    </location>
</feature>
<name>A0A4U6QBE0_9ACTN</name>
<dbReference type="InterPro" id="IPR010431">
    <property type="entry name" value="Fascin"/>
</dbReference>
<evidence type="ECO:0000313" key="2">
    <source>
        <dbReference type="EMBL" id="TKV57323.1"/>
    </source>
</evidence>
<accession>A0A4U6QBE0</accession>
<organism evidence="2 3">
    <name type="scientific">Nakamurella flava</name>
    <dbReference type="NCBI Taxonomy" id="2576308"/>
    <lineage>
        <taxon>Bacteria</taxon>
        <taxon>Bacillati</taxon>
        <taxon>Actinomycetota</taxon>
        <taxon>Actinomycetes</taxon>
        <taxon>Nakamurellales</taxon>
        <taxon>Nakamurellaceae</taxon>
        <taxon>Nakamurella</taxon>
    </lineage>
</organism>
<dbReference type="InterPro" id="IPR008999">
    <property type="entry name" value="Actin-crosslinking"/>
</dbReference>
<comment type="caution">
    <text evidence="2">The sequence shown here is derived from an EMBL/GenBank/DDBJ whole genome shotgun (WGS) entry which is preliminary data.</text>
</comment>
<dbReference type="EMBL" id="SZZH01000005">
    <property type="protein sequence ID" value="TKV57323.1"/>
    <property type="molecule type" value="Genomic_DNA"/>
</dbReference>
<dbReference type="GO" id="GO:0016477">
    <property type="term" value="P:cell migration"/>
    <property type="evidence" value="ECO:0007669"/>
    <property type="project" value="TreeGrafter"/>
</dbReference>
<protein>
    <submittedName>
        <fullName evidence="2">Uncharacterized protein</fullName>
    </submittedName>
</protein>
<proteinExistence type="predicted"/>
<dbReference type="PANTHER" id="PTHR10551:SF9">
    <property type="entry name" value="FASCIN-2"/>
    <property type="match status" value="1"/>
</dbReference>
<dbReference type="GO" id="GO:0007163">
    <property type="term" value="P:establishment or maintenance of cell polarity"/>
    <property type="evidence" value="ECO:0007669"/>
    <property type="project" value="TreeGrafter"/>
</dbReference>
<dbReference type="Proteomes" id="UP000306985">
    <property type="component" value="Unassembled WGS sequence"/>
</dbReference>
<dbReference type="SUPFAM" id="SSF50405">
    <property type="entry name" value="Actin-crosslinking proteins"/>
    <property type="match status" value="1"/>
</dbReference>
<dbReference type="PANTHER" id="PTHR10551">
    <property type="entry name" value="FASCIN"/>
    <property type="match status" value="1"/>
</dbReference>
<dbReference type="AlphaFoldDB" id="A0A4U6QBE0"/>
<dbReference type="RefSeq" id="WP_137451027.1">
    <property type="nucleotide sequence ID" value="NZ_SZZH01000005.1"/>
</dbReference>
<dbReference type="GO" id="GO:0015629">
    <property type="term" value="C:actin cytoskeleton"/>
    <property type="evidence" value="ECO:0007669"/>
    <property type="project" value="TreeGrafter"/>
</dbReference>
<sequence length="405" mass="42868">MDVTTLSAHRPARPSRRAGGRRGPRWAAALLTALVAVTGSVTVAGPATAGPAAAGSLMAAAACPDPANPTQSSGTAAVRTMIGVAKSMGVPYRGQVIAVMVMLQESSIRNLANDGTSPYRSSYPWPGRAYYQAVAKQSLYFPHDRFGSRDGAYNADSIGLFQQRPAYGWGNYGASNGRTDPIGVVRRLLDPRWEAMAFFGGSRSAAPNSGLLDVPNWQTMDLAAAAESVQQSGQPQYYGQWQNLAVQYVNNNSSAPAIDLPWYPGGGPTSASCGEPLTLSLRAKANNQLVTAEAAGTQPLIANRPAIGSWEQFQMYDLGNGRVALRSVVNGFTSADNAGSKPLIANRPTASDWEQFLFIPNADGTISLRSTINGRFVTAEAGGSQPLIANRTSIGLWEQFELIGR</sequence>
<dbReference type="OrthoDB" id="287365at2"/>
<keyword evidence="3" id="KW-1185">Reference proteome</keyword>
<dbReference type="GO" id="GO:0051015">
    <property type="term" value="F:actin filament binding"/>
    <property type="evidence" value="ECO:0007669"/>
    <property type="project" value="InterPro"/>
</dbReference>
<dbReference type="GO" id="GO:0005737">
    <property type="term" value="C:cytoplasm"/>
    <property type="evidence" value="ECO:0007669"/>
    <property type="project" value="TreeGrafter"/>
</dbReference>
<dbReference type="Gene3D" id="2.80.10.50">
    <property type="match status" value="1"/>
</dbReference>